<protein>
    <submittedName>
        <fullName evidence="1">Uncharacterized protein</fullName>
    </submittedName>
</protein>
<reference evidence="1 2" key="1">
    <citation type="journal article" date="2015" name="Fungal Genet. Biol.">
        <title>Evolution of novel wood decay mechanisms in Agaricales revealed by the genome sequences of Fistulina hepatica and Cylindrobasidium torrendii.</title>
        <authorList>
            <person name="Floudas D."/>
            <person name="Held B.W."/>
            <person name="Riley R."/>
            <person name="Nagy L.G."/>
            <person name="Koehler G."/>
            <person name="Ransdell A.S."/>
            <person name="Younus H."/>
            <person name="Chow J."/>
            <person name="Chiniquy J."/>
            <person name="Lipzen A."/>
            <person name="Tritt A."/>
            <person name="Sun H."/>
            <person name="Haridas S."/>
            <person name="LaButti K."/>
            <person name="Ohm R.A."/>
            <person name="Kues U."/>
            <person name="Blanchette R.A."/>
            <person name="Grigoriev I.V."/>
            <person name="Minto R.E."/>
            <person name="Hibbett D.S."/>
        </authorList>
    </citation>
    <scope>NUCLEOTIDE SEQUENCE [LARGE SCALE GENOMIC DNA]</scope>
    <source>
        <strain evidence="1 2">FP15055 ss-10</strain>
    </source>
</reference>
<keyword evidence="2" id="KW-1185">Reference proteome</keyword>
<evidence type="ECO:0000313" key="1">
    <source>
        <dbReference type="EMBL" id="KIY66937.1"/>
    </source>
</evidence>
<dbReference type="EMBL" id="KN880539">
    <property type="protein sequence ID" value="KIY66937.1"/>
    <property type="molecule type" value="Genomic_DNA"/>
</dbReference>
<name>A0A0D7B8Y1_9AGAR</name>
<accession>A0A0D7B8Y1</accession>
<dbReference type="AlphaFoldDB" id="A0A0D7B8Y1"/>
<organism evidence="1 2">
    <name type="scientific">Cylindrobasidium torrendii FP15055 ss-10</name>
    <dbReference type="NCBI Taxonomy" id="1314674"/>
    <lineage>
        <taxon>Eukaryota</taxon>
        <taxon>Fungi</taxon>
        <taxon>Dikarya</taxon>
        <taxon>Basidiomycota</taxon>
        <taxon>Agaricomycotina</taxon>
        <taxon>Agaricomycetes</taxon>
        <taxon>Agaricomycetidae</taxon>
        <taxon>Agaricales</taxon>
        <taxon>Marasmiineae</taxon>
        <taxon>Physalacriaceae</taxon>
        <taxon>Cylindrobasidium</taxon>
    </lineage>
</organism>
<gene>
    <name evidence="1" type="ORF">CYLTODRAFT_422951</name>
</gene>
<evidence type="ECO:0000313" key="2">
    <source>
        <dbReference type="Proteomes" id="UP000054007"/>
    </source>
</evidence>
<dbReference type="Proteomes" id="UP000054007">
    <property type="component" value="Unassembled WGS sequence"/>
</dbReference>
<proteinExistence type="predicted"/>
<dbReference type="OrthoDB" id="8117402at2759"/>
<sequence length="57" mass="6762">MQTSDDAHDTKQYIDDEKIMGKSQTTCTINDMVKEWALCDEIIVRQTRRYDSRYSKV</sequence>